<dbReference type="RefSeq" id="WP_222546969.1">
    <property type="nucleotide sequence ID" value="NZ_BAPW01000015.1"/>
</dbReference>
<evidence type="ECO:0000313" key="2">
    <source>
        <dbReference type="EMBL" id="MCO6160425.1"/>
    </source>
</evidence>
<evidence type="ECO:0000313" key="3">
    <source>
        <dbReference type="Proteomes" id="UP001523401"/>
    </source>
</evidence>
<dbReference type="Proteomes" id="UP001523401">
    <property type="component" value="Unassembled WGS sequence"/>
</dbReference>
<reference evidence="2 3" key="1">
    <citation type="submission" date="2022-06" db="EMBL/GenBank/DDBJ databases">
        <title>Whole-genome of Asaia lannensis strain LMG 27011T.</title>
        <authorList>
            <person name="Sombolestani A."/>
        </authorList>
    </citation>
    <scope>NUCLEOTIDE SEQUENCE [LARGE SCALE GENOMIC DNA]</scope>
    <source>
        <strain evidence="2 3">NBRC 102526</strain>
    </source>
</reference>
<dbReference type="EMBL" id="JAMXQU010000007">
    <property type="protein sequence ID" value="MCO6160425.1"/>
    <property type="molecule type" value="Genomic_DNA"/>
</dbReference>
<keyword evidence="1" id="KW-0732">Signal</keyword>
<feature type="chain" id="PRO_5045798734" evidence="1">
    <location>
        <begin position="31"/>
        <end position="259"/>
    </location>
</feature>
<protein>
    <submittedName>
        <fullName evidence="2">Transcriptional initiation protein Tat</fullName>
    </submittedName>
</protein>
<sequence length="259" mass="27776">MTMLRRKLLTALSAGMTVPALGALTGSAFAAPVSPVPEPPSPQESLPALSRQLQMLPRRRQFTTLPRLLDHPDLWDDVAFEALRAYRSNERMIGTGTSLSGNWPVEAQNLLNSEIFSFGHPDALLVMALWGEAQLALYDATAWARFDLARLVTSGQSVLPLKQSATGSSRHHQDEQGAYGAAGRGIPALEARGVVFLACHNAVWAHAGRLLALGAVSGNPTQEQLAAELTNRLDPRAIVTPSALGALAELQRAGFARIF</sequence>
<name>A0ABT1CHT5_9PROT</name>
<evidence type="ECO:0000256" key="1">
    <source>
        <dbReference type="SAM" id="SignalP"/>
    </source>
</evidence>
<gene>
    <name evidence="2" type="ORF">NF685_10340</name>
</gene>
<organism evidence="2 3">
    <name type="scientific">Asaia lannensis NBRC 102526</name>
    <dbReference type="NCBI Taxonomy" id="1307926"/>
    <lineage>
        <taxon>Bacteria</taxon>
        <taxon>Pseudomonadati</taxon>
        <taxon>Pseudomonadota</taxon>
        <taxon>Alphaproteobacteria</taxon>
        <taxon>Acetobacterales</taxon>
        <taxon>Acetobacteraceae</taxon>
        <taxon>Asaia</taxon>
    </lineage>
</organism>
<feature type="signal peptide" evidence="1">
    <location>
        <begin position="1"/>
        <end position="30"/>
    </location>
</feature>
<dbReference type="InterPro" id="IPR006311">
    <property type="entry name" value="TAT_signal"/>
</dbReference>
<proteinExistence type="predicted"/>
<keyword evidence="3" id="KW-1185">Reference proteome</keyword>
<dbReference type="PROSITE" id="PS51318">
    <property type="entry name" value="TAT"/>
    <property type="match status" value="1"/>
</dbReference>
<comment type="caution">
    <text evidence="2">The sequence shown here is derived from an EMBL/GenBank/DDBJ whole genome shotgun (WGS) entry which is preliminary data.</text>
</comment>
<accession>A0ABT1CHT5</accession>